<dbReference type="AlphaFoldDB" id="A0AAV2QZM0"/>
<dbReference type="Gene3D" id="2.130.10.130">
    <property type="entry name" value="Integrin alpha, N-terminal"/>
    <property type="match status" value="1"/>
</dbReference>
<dbReference type="InterPro" id="IPR013519">
    <property type="entry name" value="Int_alpha_beta-p"/>
</dbReference>
<keyword evidence="2" id="KW-0677">Repeat</keyword>
<proteinExistence type="inferred from homology"/>
<dbReference type="GO" id="GO:0033627">
    <property type="term" value="P:cell adhesion mediated by integrin"/>
    <property type="evidence" value="ECO:0007669"/>
    <property type="project" value="TreeGrafter"/>
</dbReference>
<evidence type="ECO:0000256" key="4">
    <source>
        <dbReference type="PROSITE-ProRule" id="PRU00803"/>
    </source>
</evidence>
<dbReference type="InterPro" id="IPR028994">
    <property type="entry name" value="Integrin_alpha_N"/>
</dbReference>
<dbReference type="GO" id="GO:0098609">
    <property type="term" value="P:cell-cell adhesion"/>
    <property type="evidence" value="ECO:0007669"/>
    <property type="project" value="TreeGrafter"/>
</dbReference>
<dbReference type="GO" id="GO:0007229">
    <property type="term" value="P:integrin-mediated signaling pathway"/>
    <property type="evidence" value="ECO:0007669"/>
    <property type="project" value="UniProtKB-KW"/>
</dbReference>
<dbReference type="GO" id="GO:0007160">
    <property type="term" value="P:cell-matrix adhesion"/>
    <property type="evidence" value="ECO:0007669"/>
    <property type="project" value="TreeGrafter"/>
</dbReference>
<feature type="repeat" description="FG-GAP" evidence="4">
    <location>
        <begin position="376"/>
        <end position="432"/>
    </location>
</feature>
<evidence type="ECO:0000256" key="3">
    <source>
        <dbReference type="ARBA" id="ARBA00023180"/>
    </source>
</evidence>
<dbReference type="PANTHER" id="PTHR23220">
    <property type="entry name" value="INTEGRIN ALPHA"/>
    <property type="match status" value="1"/>
</dbReference>
<evidence type="ECO:0000256" key="5">
    <source>
        <dbReference type="RuleBase" id="RU003762"/>
    </source>
</evidence>
<feature type="chain" id="PRO_5043111875" description="Integrin alpha-PS1" evidence="5">
    <location>
        <begin position="31"/>
        <end position="482"/>
    </location>
</feature>
<keyword evidence="5" id="KW-0130">Cell adhesion</keyword>
<dbReference type="GO" id="GO:0005178">
    <property type="term" value="F:integrin binding"/>
    <property type="evidence" value="ECO:0007669"/>
    <property type="project" value="TreeGrafter"/>
</dbReference>
<feature type="signal peptide" evidence="5">
    <location>
        <begin position="1"/>
        <end position="30"/>
    </location>
</feature>
<accession>A0AAV2QZM0</accession>
<dbReference type="PROSITE" id="PS51470">
    <property type="entry name" value="FG_GAP"/>
    <property type="match status" value="3"/>
</dbReference>
<gene>
    <name evidence="6" type="ORF">MNOR_LOCUS19070</name>
</gene>
<keyword evidence="3" id="KW-0325">Glycoprotein</keyword>
<evidence type="ECO:0000256" key="2">
    <source>
        <dbReference type="ARBA" id="ARBA00022737"/>
    </source>
</evidence>
<comment type="similarity">
    <text evidence="5">Belongs to the integrin alpha chain family.</text>
</comment>
<keyword evidence="1 5" id="KW-0732">Signal</keyword>
<comment type="caution">
    <text evidence="6">The sequence shown here is derived from an EMBL/GenBank/DDBJ whole genome shotgun (WGS) entry which is preliminary data.</text>
</comment>
<dbReference type="InterPro" id="IPR013517">
    <property type="entry name" value="FG-GAP"/>
</dbReference>
<dbReference type="Proteomes" id="UP001497623">
    <property type="component" value="Unassembled WGS sequence"/>
</dbReference>
<dbReference type="EMBL" id="CAXKWB010013965">
    <property type="protein sequence ID" value="CAL4109248.1"/>
    <property type="molecule type" value="Genomic_DNA"/>
</dbReference>
<dbReference type="InterPro" id="IPR000413">
    <property type="entry name" value="Integrin_alpha"/>
</dbReference>
<protein>
    <recommendedName>
        <fullName evidence="8">Integrin alpha-PS1</fullName>
    </recommendedName>
</protein>
<feature type="non-terminal residue" evidence="6">
    <location>
        <position position="482"/>
    </location>
</feature>
<dbReference type="PRINTS" id="PR01185">
    <property type="entry name" value="INTEGRINA"/>
</dbReference>
<dbReference type="GO" id="GO:0009897">
    <property type="term" value="C:external side of plasma membrane"/>
    <property type="evidence" value="ECO:0007669"/>
    <property type="project" value="TreeGrafter"/>
</dbReference>
<reference evidence="6 7" key="1">
    <citation type="submission" date="2024-05" db="EMBL/GenBank/DDBJ databases">
        <authorList>
            <person name="Wallberg A."/>
        </authorList>
    </citation>
    <scope>NUCLEOTIDE SEQUENCE [LARGE SCALE GENOMIC DNA]</scope>
</reference>
<feature type="repeat" description="FG-GAP" evidence="4">
    <location>
        <begin position="35"/>
        <end position="105"/>
    </location>
</feature>
<keyword evidence="5" id="KW-0675">Receptor</keyword>
<evidence type="ECO:0008006" key="8">
    <source>
        <dbReference type="Google" id="ProtNLM"/>
    </source>
</evidence>
<dbReference type="SUPFAM" id="SSF69318">
    <property type="entry name" value="Integrin alpha N-terminal domain"/>
    <property type="match status" value="1"/>
</dbReference>
<dbReference type="SMART" id="SM00191">
    <property type="entry name" value="Int_alpha"/>
    <property type="match status" value="5"/>
</dbReference>
<evidence type="ECO:0000256" key="1">
    <source>
        <dbReference type="ARBA" id="ARBA00022729"/>
    </source>
</evidence>
<feature type="repeat" description="FG-GAP" evidence="4">
    <location>
        <begin position="315"/>
        <end position="374"/>
    </location>
</feature>
<organism evidence="6 7">
    <name type="scientific">Meganyctiphanes norvegica</name>
    <name type="common">Northern krill</name>
    <name type="synonym">Thysanopoda norvegica</name>
    <dbReference type="NCBI Taxonomy" id="48144"/>
    <lineage>
        <taxon>Eukaryota</taxon>
        <taxon>Metazoa</taxon>
        <taxon>Ecdysozoa</taxon>
        <taxon>Arthropoda</taxon>
        <taxon>Crustacea</taxon>
        <taxon>Multicrustacea</taxon>
        <taxon>Malacostraca</taxon>
        <taxon>Eumalacostraca</taxon>
        <taxon>Eucarida</taxon>
        <taxon>Euphausiacea</taxon>
        <taxon>Euphausiidae</taxon>
        <taxon>Meganyctiphanes</taxon>
    </lineage>
</organism>
<keyword evidence="7" id="KW-1185">Reference proteome</keyword>
<evidence type="ECO:0000313" key="6">
    <source>
        <dbReference type="EMBL" id="CAL4109248.1"/>
    </source>
</evidence>
<dbReference type="Pfam" id="PF01839">
    <property type="entry name" value="FG-GAP"/>
    <property type="match status" value="2"/>
</dbReference>
<dbReference type="GO" id="GO:0008305">
    <property type="term" value="C:integrin complex"/>
    <property type="evidence" value="ECO:0007669"/>
    <property type="project" value="InterPro"/>
</dbReference>
<dbReference type="PANTHER" id="PTHR23220:SF122">
    <property type="entry name" value="INTEGRIN ALPHA-PS1"/>
    <property type="match status" value="1"/>
</dbReference>
<evidence type="ECO:0000313" key="7">
    <source>
        <dbReference type="Proteomes" id="UP001497623"/>
    </source>
</evidence>
<comment type="subcellular location">
    <subcellularLocation>
        <location evidence="5">Membrane</location>
        <topology evidence="5">Single-pass type I membrane protein</topology>
    </subcellularLocation>
</comment>
<name>A0AAV2QZM0_MEGNR</name>
<sequence>MESSSSLHRPLHHLCTTLLTGLLCLQLAEGFNLEHRIPIIKKGRPTSHFGYSVAQHQSVLEKLSGKKINKSWILVGAPKDQNLQPGTQNSGALWKCPLTTNISDCTQVHTDGYKNLETGLYNFDSHYVDETLSPPNEDEIKDDQWMGVTVKSQGPGGKVLVCAHRYMHKGRGFQWGFGLCYILTQNLDVHDYMEPCRGKPVQQGHEQYGFCQAGTSGLLLDDEALLGVPGPYTWRGTVHTSNTSDNFLLKDKTQYFGPVTKNDSPVDKYSYLGYSVTAGRYFGNHMSYVGGAPRSNGTGQVVFFNRVRIGESLLNVELILDGEMFASSFGFELCGLDINNDGMDDLVVGAPFYHTKHSSGAIYVYTNKEGGLTRDHKFRKIEGTSGESRFGFSITTLGDLNHDGYNDIAVGAPYEDRGAIYIYLGTKDGLMEDPGQIIRAEDIPGVPYNAFGYALSGGIDMDGNGYPDLLTSSFCSDRVLLI</sequence>
<keyword evidence="5" id="KW-0401">Integrin</keyword>